<keyword evidence="1 5" id="KW-0808">Transferase</keyword>
<comment type="similarity">
    <text evidence="1">Belongs to the Stf0 sulfotransferase family.</text>
</comment>
<comment type="function">
    <text evidence="1">Catalyzes the sulfuryl group transfer from 3'-phosphoadenosine-5'-phosphosulfate (PAPS) to trehalose, leading to trehalose-2-sulfate (T2S).</text>
</comment>
<keyword evidence="6" id="KW-1185">Reference proteome</keyword>
<evidence type="ECO:0000313" key="5">
    <source>
        <dbReference type="EMBL" id="TWS30060.1"/>
    </source>
</evidence>
<name>A0A5C5S5H9_9ACTN</name>
<dbReference type="Gene3D" id="3.40.50.300">
    <property type="entry name" value="P-loop containing nucleotide triphosphate hydrolases"/>
    <property type="match status" value="1"/>
</dbReference>
<feature type="region of interest" description="Disordered" evidence="3">
    <location>
        <begin position="225"/>
        <end position="265"/>
    </location>
</feature>
<dbReference type="GO" id="GO:0016740">
    <property type="term" value="F:transferase activity"/>
    <property type="evidence" value="ECO:0007669"/>
    <property type="project" value="UniProtKB-UniRule"/>
</dbReference>
<evidence type="ECO:0000256" key="3">
    <source>
        <dbReference type="SAM" id="MobiDB-lite"/>
    </source>
</evidence>
<dbReference type="InterPro" id="IPR027417">
    <property type="entry name" value="P-loop_NTPase"/>
</dbReference>
<dbReference type="InterPro" id="IPR024628">
    <property type="entry name" value="Sulfotransferase_Stf0_dom"/>
</dbReference>
<dbReference type="AlphaFoldDB" id="A0A5C5S5H9"/>
<dbReference type="PIRSF" id="PIRSF021497">
    <property type="entry name" value="Sulphotransferase_Stf0"/>
    <property type="match status" value="1"/>
</dbReference>
<reference evidence="5 6" key="1">
    <citation type="submission" date="2019-06" db="EMBL/GenBank/DDBJ databases">
        <title>Tsukamurella conjunctivitidis sp. nov., Tsukamurella assacharolytica sp. nov. and Tsukamurella sputae sp. nov. isolated from patients with conjunctivitis, bacteraemia (lymphoma) and respiratory infection (sputum) in Hong Kong.</title>
        <authorList>
            <person name="Teng J.L.L."/>
            <person name="Lee H.H."/>
            <person name="Fong J.Y.H."/>
            <person name="Fok K.M.N."/>
            <person name="Lau S.K.P."/>
            <person name="Woo P.C.Y."/>
        </authorList>
    </citation>
    <scope>NUCLEOTIDE SEQUENCE [LARGE SCALE GENOMIC DNA]</scope>
    <source>
        <strain evidence="5 6">HKU72</strain>
    </source>
</reference>
<feature type="domain" description="Sulphotransferase Stf0" evidence="4">
    <location>
        <begin position="7"/>
        <end position="257"/>
    </location>
</feature>
<dbReference type="SUPFAM" id="SSF52540">
    <property type="entry name" value="P-loop containing nucleoside triphosphate hydrolases"/>
    <property type="match status" value="1"/>
</dbReference>
<dbReference type="EMBL" id="VIGX01000002">
    <property type="protein sequence ID" value="TWS30060.1"/>
    <property type="molecule type" value="Genomic_DNA"/>
</dbReference>
<comment type="catalytic activity">
    <reaction evidence="1">
        <text>alpha,alpha-trehalose + 3'-phosphoadenylyl sulfate = 2-O-sulfo-alpha,alpha-trehalose + adenosine 3',5'-bisphosphate + H(+)</text>
        <dbReference type="Rhea" id="RHEA:41608"/>
        <dbReference type="ChEBI" id="CHEBI:15378"/>
        <dbReference type="ChEBI" id="CHEBI:16551"/>
        <dbReference type="ChEBI" id="CHEBI:58339"/>
        <dbReference type="ChEBI" id="CHEBI:58343"/>
        <dbReference type="ChEBI" id="CHEBI:60091"/>
        <dbReference type="EC" id="2.8.2.37"/>
    </reaction>
</comment>
<feature type="compositionally biased region" description="Basic and acidic residues" evidence="3">
    <location>
        <begin position="243"/>
        <end position="258"/>
    </location>
</feature>
<protein>
    <recommendedName>
        <fullName evidence="1">Trehalose 2-sulfotransferase</fullName>
    </recommendedName>
</protein>
<evidence type="ECO:0000256" key="1">
    <source>
        <dbReference type="PIRNR" id="PIRNR021497"/>
    </source>
</evidence>
<gene>
    <name evidence="5" type="ORF">FK530_05960</name>
</gene>
<sequence>MPSPDDYLVCASQRSGSTLLVESLAATGVAGRPQEFFQYYPSSSLAPQPREWFAGVDDPSLLDLLDPVDPGTVDRRTPEQWRDDLLREGRTPNGVWGGKLMWNQTSLLVTRTRTGSGSVRTAIRSLFDGADPLYVHVHRPDVVAQAVSMWRAVQTRVWRDDPDHDRERDERAVYRADGIAHLAGILREQERSWRAWFAFEGITPLEVDFHELIADPRSTTARVLDALGQDPGLAPPPPLKPQSNDRSKEWAERYRADAAENGYPL</sequence>
<proteinExistence type="inferred from homology"/>
<dbReference type="Pfam" id="PF09037">
    <property type="entry name" value="Sulphotransf"/>
    <property type="match status" value="1"/>
</dbReference>
<dbReference type="OrthoDB" id="5562925at2"/>
<comment type="pathway">
    <text evidence="1">Glycolipid metabolism.</text>
</comment>
<dbReference type="NCBIfam" id="NF047724">
    <property type="entry name" value="TrhSuTaseStf0"/>
    <property type="match status" value="1"/>
</dbReference>
<evidence type="ECO:0000313" key="6">
    <source>
        <dbReference type="Proteomes" id="UP000319375"/>
    </source>
</evidence>
<accession>A0A5C5S5H9</accession>
<comment type="caution">
    <text evidence="5">The sequence shown here is derived from an EMBL/GenBank/DDBJ whole genome shotgun (WGS) entry which is preliminary data.</text>
</comment>
<evidence type="ECO:0000256" key="2">
    <source>
        <dbReference type="PIRSR" id="PIRSR021497-1"/>
    </source>
</evidence>
<keyword evidence="1" id="KW-0119">Carbohydrate metabolism</keyword>
<organism evidence="5 6">
    <name type="scientific">Tsukamurella conjunctivitidis</name>
    <dbReference type="NCBI Taxonomy" id="2592068"/>
    <lineage>
        <taxon>Bacteria</taxon>
        <taxon>Bacillati</taxon>
        <taxon>Actinomycetota</taxon>
        <taxon>Actinomycetes</taxon>
        <taxon>Mycobacteriales</taxon>
        <taxon>Tsukamurellaceae</taxon>
        <taxon>Tsukamurella</taxon>
    </lineage>
</organism>
<feature type="active site" description="Proton acceptor" evidence="2">
    <location>
        <position position="35"/>
    </location>
</feature>
<dbReference type="RefSeq" id="WP_146486094.1">
    <property type="nucleotide sequence ID" value="NZ_VIGX01000002.1"/>
</dbReference>
<evidence type="ECO:0000259" key="4">
    <source>
        <dbReference type="Pfam" id="PF09037"/>
    </source>
</evidence>
<dbReference type="InterPro" id="IPR015124">
    <property type="entry name" value="Stf0"/>
</dbReference>
<dbReference type="Proteomes" id="UP000319375">
    <property type="component" value="Unassembled WGS sequence"/>
</dbReference>